<proteinExistence type="predicted"/>
<organism evidence="1 2">
    <name type="scientific">Aquipseudomonas campi</name>
    <dbReference type="NCBI Taxonomy" id="2731681"/>
    <lineage>
        <taxon>Bacteria</taxon>
        <taxon>Pseudomonadati</taxon>
        <taxon>Pseudomonadota</taxon>
        <taxon>Gammaproteobacteria</taxon>
        <taxon>Pseudomonadales</taxon>
        <taxon>Pseudomonadaceae</taxon>
        <taxon>Aquipseudomonas</taxon>
    </lineage>
</organism>
<dbReference type="Proteomes" id="UP000501379">
    <property type="component" value="Chromosome"/>
</dbReference>
<dbReference type="AlphaFoldDB" id="A0A6M8FGA2"/>
<evidence type="ECO:0000313" key="1">
    <source>
        <dbReference type="EMBL" id="QKE63322.1"/>
    </source>
</evidence>
<dbReference type="KEGG" id="pcam:HNE05_08080"/>
<name>A0A6M8FGA2_9GAMM</name>
<keyword evidence="2" id="KW-1185">Reference proteome</keyword>
<reference evidence="1" key="1">
    <citation type="submission" date="2020-07" db="EMBL/GenBank/DDBJ databases">
        <title>Nitrate ammonifying Pseudomonas campi sp. nov. isolated from German agricultural grassland.</title>
        <authorList>
            <person name="Timsy T."/>
            <person name="Ulrich A."/>
            <person name="Spanner T."/>
            <person name="Foesel B."/>
            <person name="Kolb S."/>
            <person name="Horn M.A."/>
            <person name="Behrendt U."/>
        </authorList>
    </citation>
    <scope>NUCLEOTIDE SEQUENCE</scope>
    <source>
        <strain evidence="1">S1-A32-2</strain>
    </source>
</reference>
<dbReference type="RefSeq" id="WP_173206668.1">
    <property type="nucleotide sequence ID" value="NZ_CP053697.2"/>
</dbReference>
<sequence>MKHIVAEVVLLSNGCCIPSYTCFSDEKLDEVVSRTLLDLISEIYPPGDSHILSEFSELLKAAQESTYISKNLALSDFCINDKFVDLLPPRAPIKGVHIYNGNTEDEADFSYEQVWAAIRHWVLFAHAIEEHGMSAMLGKKHNIALPS</sequence>
<protein>
    <submittedName>
        <fullName evidence="1">Uncharacterized protein</fullName>
    </submittedName>
</protein>
<gene>
    <name evidence="1" type="ORF">HNE05_08080</name>
</gene>
<evidence type="ECO:0000313" key="2">
    <source>
        <dbReference type="Proteomes" id="UP000501379"/>
    </source>
</evidence>
<accession>A0A6M8FGA2</accession>
<dbReference type="EMBL" id="CP053697">
    <property type="protein sequence ID" value="QKE63322.1"/>
    <property type="molecule type" value="Genomic_DNA"/>
</dbReference>